<comment type="subcellular location">
    <subcellularLocation>
        <location evidence="1">Nucleus</location>
    </subcellularLocation>
</comment>
<keyword evidence="5" id="KW-0238">DNA-binding</keyword>
<keyword evidence="2 8" id="KW-0489">Methyltransferase</keyword>
<dbReference type="PRINTS" id="PR00105">
    <property type="entry name" value="C5METTRFRASE"/>
</dbReference>
<feature type="compositionally biased region" description="Basic and acidic residues" evidence="11">
    <location>
        <begin position="94"/>
        <end position="109"/>
    </location>
</feature>
<evidence type="ECO:0000259" key="13">
    <source>
        <dbReference type="PROSITE" id="PS51038"/>
    </source>
</evidence>
<dbReference type="InterPro" id="IPR018117">
    <property type="entry name" value="C5_DNA_meth_AS"/>
</dbReference>
<comment type="catalytic activity">
    <reaction evidence="7 10">
        <text>a 2'-deoxycytidine in DNA + S-adenosyl-L-methionine = a 5-methyl-2'-deoxycytidine in DNA + S-adenosyl-L-homocysteine + H(+)</text>
        <dbReference type="Rhea" id="RHEA:13681"/>
        <dbReference type="Rhea" id="RHEA-COMP:11369"/>
        <dbReference type="Rhea" id="RHEA-COMP:11370"/>
        <dbReference type="ChEBI" id="CHEBI:15378"/>
        <dbReference type="ChEBI" id="CHEBI:57856"/>
        <dbReference type="ChEBI" id="CHEBI:59789"/>
        <dbReference type="ChEBI" id="CHEBI:85452"/>
        <dbReference type="ChEBI" id="CHEBI:85454"/>
        <dbReference type="EC" id="2.1.1.37"/>
    </reaction>
</comment>
<dbReference type="FunFam" id="3.90.120.10:FF:000003">
    <property type="entry name" value="DNA (cytosine-5)-methyltransferase 1"/>
    <property type="match status" value="1"/>
</dbReference>
<name>A0A221C710_LITCN</name>
<evidence type="ECO:0000256" key="6">
    <source>
        <dbReference type="ARBA" id="ARBA00023242"/>
    </source>
</evidence>
<dbReference type="AlphaFoldDB" id="A0A221C710"/>
<dbReference type="PANTHER" id="PTHR10629:SF50">
    <property type="entry name" value="DNA (CYTOSINE-5)-METHYLTRANSFERASE CMT3"/>
    <property type="match status" value="1"/>
</dbReference>
<dbReference type="SUPFAM" id="SSF53335">
    <property type="entry name" value="S-adenosyl-L-methionine-dependent methyltransferases"/>
    <property type="match status" value="1"/>
</dbReference>
<feature type="compositionally biased region" description="Acidic residues" evidence="11">
    <location>
        <begin position="383"/>
        <end position="413"/>
    </location>
</feature>
<evidence type="ECO:0000256" key="11">
    <source>
        <dbReference type="SAM" id="MobiDB-lite"/>
    </source>
</evidence>
<sequence length="877" mass="99539">MPTKRKTRSGGSSATSKLTRRKVEEVEEEIAMEACSEDSAVECEASTKREAEGGGSSPKPAEAVRKQPLREVKMEEDGGEESQARFLGEAVTGEEARRRWPKRYEDKKQNQRSRSSKDDDDDQLIQARCHYVKAEVDGPVYDLYDDAHVRAGDGEDDFICQIVEMLEAVDGTPYFTAQWYYRANDTVIQDLAHLINKKRVFFSKIQNDNPLECLVKKLHIARVPLKVGLEADEIPKCDFYCDMMYLLPYSTFTKLLPESKQVDSETSSTISSEDEMNGCKVDLHKNSELTLLDLYSGCGAMSTGLCLGANMAGSNLVTKWAVDLNQYACESLKLNHPETEVRNESAEDFLSLLKEWERLCVSLSFTKRRDSQQEIDYFSVIDGQDEDDDDNDNDDDDDVDDSNNNDDNGDDDSQEYEVKKLLQICFGDPNESGERGLYFMVRWKNYGPKHDTWEPITGLSDCRKRIREFVIRGYESKILPLPGEVDVICGGPPCQSISGFNRFRNKSNPLADEKNKQLVIFMEIVEFLRPRFVLMENVVDLVKFAKGYLGRYALGRLIQMNYQARMGMMAAGAYGLPQFRMRVFLWGAQPTEKLPQYPLPTHDVVLRGVIPTEFERNTVAYDEGQSIDLETKLLLKDAISDLPAVGNYEKRDEISYDKESETEFQRYIRLSKNEMLGGSSESGAKRHLLYDHFPYELNIDDYQRVCRIPKRKGACFRDLPGVRVRPDNKVEWDPDVERVYLESGKPLVPNYAMTFVDGTSSKPSARLWWDETVPTVVTRAEPHNQAITHPEQDRVLAIRENARLQGFPDYYKLCGPVKERYIQVGNAVAVPVARALGYALDMAIQGPTPSEDPLLTLPKKFPNISEQIASASSEDVA</sequence>
<dbReference type="InterPro" id="IPR023779">
    <property type="entry name" value="Chromodomain_CS"/>
</dbReference>
<dbReference type="Gene3D" id="3.90.120.10">
    <property type="entry name" value="DNA Methylase, subunit A, domain 2"/>
    <property type="match status" value="1"/>
</dbReference>
<feature type="compositionally biased region" description="Basic and acidic residues" evidence="11">
    <location>
        <begin position="62"/>
        <end position="76"/>
    </location>
</feature>
<dbReference type="SMART" id="SM00298">
    <property type="entry name" value="CHROMO"/>
    <property type="match status" value="1"/>
</dbReference>
<dbReference type="SMART" id="SM00439">
    <property type="entry name" value="BAH"/>
    <property type="match status" value="1"/>
</dbReference>
<dbReference type="FunFam" id="2.30.30.490:FF:000011">
    <property type="entry name" value="DNA (cytosine-5)-methyltransferase 1"/>
    <property type="match status" value="1"/>
</dbReference>
<dbReference type="GO" id="GO:0003886">
    <property type="term" value="F:DNA (cytosine-5-)-methyltransferase activity"/>
    <property type="evidence" value="ECO:0007669"/>
    <property type="project" value="UniProtKB-EC"/>
</dbReference>
<evidence type="ECO:0000256" key="3">
    <source>
        <dbReference type="ARBA" id="ARBA00022679"/>
    </source>
</evidence>
<dbReference type="PANTHER" id="PTHR10629">
    <property type="entry name" value="CYTOSINE-SPECIFIC METHYLTRANSFERASE"/>
    <property type="match status" value="1"/>
</dbReference>
<comment type="similarity">
    <text evidence="8 9">Belongs to the class I-like SAM-binding methyltransferase superfamily. C5-methyltransferase family.</text>
</comment>
<accession>A0A221C710</accession>
<dbReference type="InterPro" id="IPR050390">
    <property type="entry name" value="C5-Methyltransferase"/>
</dbReference>
<dbReference type="InterPro" id="IPR000953">
    <property type="entry name" value="Chromo/chromo_shadow_dom"/>
</dbReference>
<dbReference type="PROSITE" id="PS00598">
    <property type="entry name" value="CHROMO_1"/>
    <property type="match status" value="1"/>
</dbReference>
<feature type="region of interest" description="Disordered" evidence="11">
    <location>
        <begin position="1"/>
        <end position="122"/>
    </location>
</feature>
<dbReference type="PROSITE" id="PS00094">
    <property type="entry name" value="C5_MTASE_1"/>
    <property type="match status" value="1"/>
</dbReference>
<feature type="region of interest" description="Disordered" evidence="11">
    <location>
        <begin position="380"/>
        <end position="413"/>
    </location>
</feature>
<dbReference type="InterPro" id="IPR001025">
    <property type="entry name" value="BAH_dom"/>
</dbReference>
<dbReference type="InterPro" id="IPR016197">
    <property type="entry name" value="Chromo-like_dom_sf"/>
</dbReference>
<evidence type="ECO:0000256" key="5">
    <source>
        <dbReference type="ARBA" id="ARBA00023125"/>
    </source>
</evidence>
<dbReference type="CDD" id="cd18635">
    <property type="entry name" value="CD_CMT3_like"/>
    <property type="match status" value="1"/>
</dbReference>
<dbReference type="InterPro" id="IPR001525">
    <property type="entry name" value="C5_MeTfrase"/>
</dbReference>
<evidence type="ECO:0000256" key="2">
    <source>
        <dbReference type="ARBA" id="ARBA00022603"/>
    </source>
</evidence>
<feature type="active site" evidence="8">
    <location>
        <position position="494"/>
    </location>
</feature>
<evidence type="ECO:0000256" key="7">
    <source>
        <dbReference type="ARBA" id="ARBA00047422"/>
    </source>
</evidence>
<keyword evidence="4 8" id="KW-0949">S-adenosyl-L-methionine</keyword>
<dbReference type="InterPro" id="IPR023780">
    <property type="entry name" value="Chromo_domain"/>
</dbReference>
<organism evidence="14">
    <name type="scientific">Litchi chinensis</name>
    <name type="common">Lychee</name>
    <dbReference type="NCBI Taxonomy" id="151069"/>
    <lineage>
        <taxon>Eukaryota</taxon>
        <taxon>Viridiplantae</taxon>
        <taxon>Streptophyta</taxon>
        <taxon>Embryophyta</taxon>
        <taxon>Tracheophyta</taxon>
        <taxon>Spermatophyta</taxon>
        <taxon>Magnoliopsida</taxon>
        <taxon>eudicotyledons</taxon>
        <taxon>Gunneridae</taxon>
        <taxon>Pentapetalae</taxon>
        <taxon>rosids</taxon>
        <taxon>malvids</taxon>
        <taxon>Sapindales</taxon>
        <taxon>Sapindaceae</taxon>
        <taxon>Litchi</taxon>
    </lineage>
</organism>
<dbReference type="Gene3D" id="2.30.30.490">
    <property type="match status" value="1"/>
</dbReference>
<dbReference type="Pfam" id="PF01426">
    <property type="entry name" value="BAH"/>
    <property type="match status" value="1"/>
</dbReference>
<dbReference type="GO" id="GO:0005634">
    <property type="term" value="C:nucleus"/>
    <property type="evidence" value="ECO:0007669"/>
    <property type="project" value="UniProtKB-SubCell"/>
</dbReference>
<evidence type="ECO:0000259" key="12">
    <source>
        <dbReference type="PROSITE" id="PS50013"/>
    </source>
</evidence>
<feature type="domain" description="BAH" evidence="13">
    <location>
        <begin position="139"/>
        <end position="256"/>
    </location>
</feature>
<dbReference type="GO" id="GO:0032259">
    <property type="term" value="P:methylation"/>
    <property type="evidence" value="ECO:0007669"/>
    <property type="project" value="UniProtKB-KW"/>
</dbReference>
<dbReference type="PROSITE" id="PS51038">
    <property type="entry name" value="BAH"/>
    <property type="match status" value="1"/>
</dbReference>
<evidence type="ECO:0000256" key="8">
    <source>
        <dbReference type="PROSITE-ProRule" id="PRU01016"/>
    </source>
</evidence>
<dbReference type="PROSITE" id="PS50013">
    <property type="entry name" value="CHROMO_2"/>
    <property type="match status" value="1"/>
</dbReference>
<keyword evidence="3 8" id="KW-0808">Transferase</keyword>
<dbReference type="InterPro" id="IPR043151">
    <property type="entry name" value="BAH_sf"/>
</dbReference>
<dbReference type="PROSITE" id="PS51679">
    <property type="entry name" value="SAM_MT_C5"/>
    <property type="match status" value="1"/>
</dbReference>
<evidence type="ECO:0000313" key="14">
    <source>
        <dbReference type="EMBL" id="ASL68818.1"/>
    </source>
</evidence>
<reference evidence="14" key="1">
    <citation type="submission" date="2016-09" db="EMBL/GenBank/DDBJ databases">
        <title>Cloning of (cytosine-5)-methyltransferase chromomethylase 3 gene (LC-CMT3) in Litchi chinensis.</title>
        <authorList>
            <person name="Lv K."/>
            <person name="Lin Y."/>
            <person name="Chen Y."/>
            <person name="Cheng C."/>
            <person name="Chen G."/>
            <person name="Zhang Z."/>
            <person name="Lai Z."/>
        </authorList>
    </citation>
    <scope>NUCLEOTIDE SEQUENCE</scope>
</reference>
<proteinExistence type="evidence at transcript level"/>
<feature type="domain" description="Chromo" evidence="12">
    <location>
        <begin position="416"/>
        <end position="469"/>
    </location>
</feature>
<evidence type="ECO:0000256" key="1">
    <source>
        <dbReference type="ARBA" id="ARBA00004123"/>
    </source>
</evidence>
<dbReference type="GO" id="GO:0003682">
    <property type="term" value="F:chromatin binding"/>
    <property type="evidence" value="ECO:0007669"/>
    <property type="project" value="InterPro"/>
</dbReference>
<dbReference type="Pfam" id="PF00385">
    <property type="entry name" value="Chromo"/>
    <property type="match status" value="1"/>
</dbReference>
<evidence type="ECO:0000256" key="10">
    <source>
        <dbReference type="RuleBase" id="RU000417"/>
    </source>
</evidence>
<keyword evidence="6" id="KW-0539">Nucleus</keyword>
<evidence type="ECO:0000256" key="4">
    <source>
        <dbReference type="ARBA" id="ARBA00022691"/>
    </source>
</evidence>
<dbReference type="GO" id="GO:0044027">
    <property type="term" value="P:negative regulation of gene expression via chromosomal CpG island methylation"/>
    <property type="evidence" value="ECO:0007669"/>
    <property type="project" value="TreeGrafter"/>
</dbReference>
<dbReference type="NCBIfam" id="TIGR00675">
    <property type="entry name" value="dcm"/>
    <property type="match status" value="1"/>
</dbReference>
<dbReference type="GO" id="GO:0003677">
    <property type="term" value="F:DNA binding"/>
    <property type="evidence" value="ECO:0007669"/>
    <property type="project" value="UniProtKB-KW"/>
</dbReference>
<dbReference type="EC" id="2.1.1.37" evidence="10"/>
<dbReference type="Pfam" id="PF00145">
    <property type="entry name" value="DNA_methylase"/>
    <property type="match status" value="1"/>
</dbReference>
<dbReference type="Gene3D" id="3.40.50.150">
    <property type="entry name" value="Vaccinia Virus protein VP39"/>
    <property type="match status" value="2"/>
</dbReference>
<feature type="compositionally biased region" description="Acidic residues" evidence="11">
    <location>
        <begin position="25"/>
        <end position="41"/>
    </location>
</feature>
<dbReference type="EMBL" id="KX886206">
    <property type="protein sequence ID" value="ASL68818.1"/>
    <property type="molecule type" value="mRNA"/>
</dbReference>
<protein>
    <recommendedName>
        <fullName evidence="10">Cytosine-specific methyltransferase</fullName>
        <ecNumber evidence="10">2.1.1.37</ecNumber>
    </recommendedName>
</protein>
<dbReference type="InterPro" id="IPR029063">
    <property type="entry name" value="SAM-dependent_MTases_sf"/>
</dbReference>
<dbReference type="SUPFAM" id="SSF54160">
    <property type="entry name" value="Chromo domain-like"/>
    <property type="match status" value="1"/>
</dbReference>
<evidence type="ECO:0000256" key="9">
    <source>
        <dbReference type="RuleBase" id="RU000416"/>
    </source>
</evidence>